<dbReference type="Proteomes" id="UP000244248">
    <property type="component" value="Unassembled WGS sequence"/>
</dbReference>
<keyword evidence="2" id="KW-0540">Nuclease</keyword>
<keyword evidence="3" id="KW-1185">Reference proteome</keyword>
<dbReference type="RefSeq" id="WP_107938768.1">
    <property type="nucleotide sequence ID" value="NZ_QANS01000001.1"/>
</dbReference>
<evidence type="ECO:0000313" key="2">
    <source>
        <dbReference type="EMBL" id="PTU33061.1"/>
    </source>
</evidence>
<organism evidence="2 3">
    <name type="scientific">Stenotrophobium rhamnosiphilum</name>
    <dbReference type="NCBI Taxonomy" id="2029166"/>
    <lineage>
        <taxon>Bacteria</taxon>
        <taxon>Pseudomonadati</taxon>
        <taxon>Pseudomonadota</taxon>
        <taxon>Gammaproteobacteria</taxon>
        <taxon>Nevskiales</taxon>
        <taxon>Nevskiaceae</taxon>
        <taxon>Stenotrophobium</taxon>
    </lineage>
</organism>
<dbReference type="OrthoDB" id="9802901at2"/>
<feature type="domain" description="HNH nuclease" evidence="1">
    <location>
        <begin position="81"/>
        <end position="134"/>
    </location>
</feature>
<dbReference type="InterPro" id="IPR029471">
    <property type="entry name" value="HNH_5"/>
</dbReference>
<dbReference type="Gene3D" id="1.10.30.50">
    <property type="match status" value="1"/>
</dbReference>
<evidence type="ECO:0000259" key="1">
    <source>
        <dbReference type="SMART" id="SM00507"/>
    </source>
</evidence>
<protein>
    <submittedName>
        <fullName evidence="2">Restriction endonuclease</fullName>
    </submittedName>
</protein>
<proteinExistence type="predicted"/>
<keyword evidence="2" id="KW-0378">Hydrolase</keyword>
<keyword evidence="2" id="KW-0255">Endonuclease</keyword>
<gene>
    <name evidence="2" type="ORF">CJD38_02860</name>
</gene>
<dbReference type="EMBL" id="QANS01000001">
    <property type="protein sequence ID" value="PTU33061.1"/>
    <property type="molecule type" value="Genomic_DNA"/>
</dbReference>
<comment type="caution">
    <text evidence="2">The sequence shown here is derived from an EMBL/GenBank/DDBJ whole genome shotgun (WGS) entry which is preliminary data.</text>
</comment>
<dbReference type="SMART" id="SM00507">
    <property type="entry name" value="HNHc"/>
    <property type="match status" value="1"/>
</dbReference>
<sequence length="194" mass="22070">MESIPAILKLDAGGLPVSWIRWQTAVTLYSRERVRWVAGEGRFTIYGGICARTGERSSIEIGSIIAVADKSKRYERSTPLLTNRTLFQRDRNLCLYCGSSFPISQLTRDHVYPASRGGQSVWENCVSACRECNQRKDDRTPEESGMKLLAVPYTPNLAEYLILQNRRILADQMEFLQAYARKHPKQGRARLRSA</sequence>
<dbReference type="InterPro" id="IPR052892">
    <property type="entry name" value="NA-targeting_endonuclease"/>
</dbReference>
<dbReference type="AlphaFoldDB" id="A0A2T5MKF5"/>
<dbReference type="CDD" id="cd00085">
    <property type="entry name" value="HNHc"/>
    <property type="match status" value="1"/>
</dbReference>
<dbReference type="PANTHER" id="PTHR33877:SF2">
    <property type="entry name" value="OS07G0170200 PROTEIN"/>
    <property type="match status" value="1"/>
</dbReference>
<dbReference type="PANTHER" id="PTHR33877">
    <property type="entry name" value="SLL1193 PROTEIN"/>
    <property type="match status" value="1"/>
</dbReference>
<dbReference type="GO" id="GO:0004519">
    <property type="term" value="F:endonuclease activity"/>
    <property type="evidence" value="ECO:0007669"/>
    <property type="project" value="UniProtKB-KW"/>
</dbReference>
<name>A0A2T5MKF5_9GAMM</name>
<accession>A0A2T5MKF5</accession>
<dbReference type="InterPro" id="IPR003615">
    <property type="entry name" value="HNH_nuc"/>
</dbReference>
<evidence type="ECO:0000313" key="3">
    <source>
        <dbReference type="Proteomes" id="UP000244248"/>
    </source>
</evidence>
<reference evidence="2 3" key="1">
    <citation type="submission" date="2018-04" db="EMBL/GenBank/DDBJ databases">
        <title>Novel species isolated from glacier.</title>
        <authorList>
            <person name="Liu Q."/>
            <person name="Xin Y.-H."/>
        </authorList>
    </citation>
    <scope>NUCLEOTIDE SEQUENCE [LARGE SCALE GENOMIC DNA]</scope>
    <source>
        <strain evidence="2 3">GT1R17</strain>
    </source>
</reference>
<dbReference type="Pfam" id="PF14279">
    <property type="entry name" value="HNH_5"/>
    <property type="match status" value="1"/>
</dbReference>